<dbReference type="AlphaFoldDB" id="A0A9P6CNJ3"/>
<evidence type="ECO:0000313" key="2">
    <source>
        <dbReference type="EMBL" id="KAF9467034.1"/>
    </source>
</evidence>
<evidence type="ECO:0000259" key="1">
    <source>
        <dbReference type="Pfam" id="PF06985"/>
    </source>
</evidence>
<comment type="caution">
    <text evidence="2">The sequence shown here is derived from an EMBL/GenBank/DDBJ whole genome shotgun (WGS) entry which is preliminary data.</text>
</comment>
<name>A0A9P6CNJ3_9AGAR</name>
<keyword evidence="3" id="KW-1185">Reference proteome</keyword>
<accession>A0A9P6CNJ3</accession>
<protein>
    <submittedName>
        <fullName evidence="2">Heterokaryon incompatibility protein-domain-containing protein</fullName>
    </submittedName>
</protein>
<dbReference type="InterPro" id="IPR010730">
    <property type="entry name" value="HET"/>
</dbReference>
<dbReference type="Pfam" id="PF26639">
    <property type="entry name" value="Het-6_barrel"/>
    <property type="match status" value="1"/>
</dbReference>
<dbReference type="PANTHER" id="PTHR24148">
    <property type="entry name" value="ANKYRIN REPEAT DOMAIN-CONTAINING PROTEIN 39 HOMOLOG-RELATED"/>
    <property type="match status" value="1"/>
</dbReference>
<reference evidence="2" key="1">
    <citation type="submission" date="2020-11" db="EMBL/GenBank/DDBJ databases">
        <authorList>
            <consortium name="DOE Joint Genome Institute"/>
            <person name="Ahrendt S."/>
            <person name="Riley R."/>
            <person name="Andreopoulos W."/>
            <person name="Labutti K."/>
            <person name="Pangilinan J."/>
            <person name="Ruiz-Duenas F.J."/>
            <person name="Barrasa J.M."/>
            <person name="Sanchez-Garcia M."/>
            <person name="Camarero S."/>
            <person name="Miyauchi S."/>
            <person name="Serrano A."/>
            <person name="Linde D."/>
            <person name="Babiker R."/>
            <person name="Drula E."/>
            <person name="Ayuso-Fernandez I."/>
            <person name="Pacheco R."/>
            <person name="Padilla G."/>
            <person name="Ferreira P."/>
            <person name="Barriuso J."/>
            <person name="Kellner H."/>
            <person name="Castanera R."/>
            <person name="Alfaro M."/>
            <person name="Ramirez L."/>
            <person name="Pisabarro A.G."/>
            <person name="Kuo A."/>
            <person name="Tritt A."/>
            <person name="Lipzen A."/>
            <person name="He G."/>
            <person name="Yan M."/>
            <person name="Ng V."/>
            <person name="Cullen D."/>
            <person name="Martin F."/>
            <person name="Rosso M.-N."/>
            <person name="Henrissat B."/>
            <person name="Hibbett D."/>
            <person name="Martinez A.T."/>
            <person name="Grigoriev I.V."/>
        </authorList>
    </citation>
    <scope>NUCLEOTIDE SEQUENCE</scope>
    <source>
        <strain evidence="2">CBS 247.69</strain>
    </source>
</reference>
<dbReference type="OrthoDB" id="5303367at2759"/>
<evidence type="ECO:0000313" key="3">
    <source>
        <dbReference type="Proteomes" id="UP000807353"/>
    </source>
</evidence>
<gene>
    <name evidence="2" type="ORF">BDZ94DRAFT_1319175</name>
</gene>
<dbReference type="Proteomes" id="UP000807353">
    <property type="component" value="Unassembled WGS sequence"/>
</dbReference>
<dbReference type="InterPro" id="IPR052895">
    <property type="entry name" value="HetReg/Transcr_Mod"/>
</dbReference>
<proteinExistence type="predicted"/>
<organism evidence="2 3">
    <name type="scientific">Collybia nuda</name>
    <dbReference type="NCBI Taxonomy" id="64659"/>
    <lineage>
        <taxon>Eukaryota</taxon>
        <taxon>Fungi</taxon>
        <taxon>Dikarya</taxon>
        <taxon>Basidiomycota</taxon>
        <taxon>Agaricomycotina</taxon>
        <taxon>Agaricomycetes</taxon>
        <taxon>Agaricomycetidae</taxon>
        <taxon>Agaricales</taxon>
        <taxon>Tricholomatineae</taxon>
        <taxon>Clitocybaceae</taxon>
        <taxon>Collybia</taxon>
    </lineage>
</organism>
<dbReference type="PANTHER" id="PTHR24148:SF82">
    <property type="entry name" value="HETEROKARYON INCOMPATIBILITY DOMAIN-CONTAINING PROTEIN"/>
    <property type="match status" value="1"/>
</dbReference>
<dbReference type="EMBL" id="MU150239">
    <property type="protein sequence ID" value="KAF9467034.1"/>
    <property type="molecule type" value="Genomic_DNA"/>
</dbReference>
<dbReference type="Pfam" id="PF06985">
    <property type="entry name" value="HET"/>
    <property type="match status" value="1"/>
</dbReference>
<feature type="domain" description="Heterokaryon incompatibility" evidence="1">
    <location>
        <begin position="35"/>
        <end position="204"/>
    </location>
</feature>
<sequence>MSCQANPTRDGNAQALIHCTLGHTPLDSSNSKPIYTALSYVWGDSTHTRPIIVDDTMVQITTNLETALQHLQYDIGNMPVWVYFICINQADIEEKSRQVQMMREIYENATRTIIWLGPAEDGSDELIDYLESFGREAHENRIFDLELFDQRNWTWDDDGGENLILPNDAVKELVSRAFLVFTQDRGLKQFTTRPWWHRAWVKQEFQDAFKVLGGIRRFRQAVEESAVRIHAADSQYKIYSLLGLAANAGELGITADYSKSCQEVYTDIAKVLLKNGDLNILTMCRPPGDISDLPTWVPDWTAPILIPWMSMPKDKNFSASANLRHSFVPCAQHDSVTLECVRVDTILEYGHTHIGDPPTLKKGQNVESLQEALIGVENFVRRSNAISKEDHADAAWRIHIVDQEFAPSSLQDRRRATANSKSQYKELRRVLGIPVYGESHLSRFDAVQGYGAYLVRMGDTHNSRLFLSDMGYVGLVPVNAEVGDLICILFGASVPLVLRRKIDGRYQLIGEAYVYGIMDGEFLKKENVVSEDFVLQ</sequence>